<evidence type="ECO:0000313" key="1">
    <source>
        <dbReference type="EMBL" id="CAB9521250.1"/>
    </source>
</evidence>
<dbReference type="AlphaFoldDB" id="A0A9N8EIZ8"/>
<gene>
    <name evidence="1" type="ORF">SEMRO_1178_G249510.1</name>
</gene>
<dbReference type="Proteomes" id="UP001153069">
    <property type="component" value="Unassembled WGS sequence"/>
</dbReference>
<proteinExistence type="predicted"/>
<reference evidence="1" key="1">
    <citation type="submission" date="2020-06" db="EMBL/GenBank/DDBJ databases">
        <authorList>
            <consortium name="Plant Systems Biology data submission"/>
        </authorList>
    </citation>
    <scope>NUCLEOTIDE SEQUENCE</scope>
    <source>
        <strain evidence="1">D6</strain>
    </source>
</reference>
<dbReference type="EMBL" id="CAICTM010001176">
    <property type="protein sequence ID" value="CAB9521250.1"/>
    <property type="molecule type" value="Genomic_DNA"/>
</dbReference>
<comment type="caution">
    <text evidence="1">The sequence shown here is derived from an EMBL/GenBank/DDBJ whole genome shotgun (WGS) entry which is preliminary data.</text>
</comment>
<sequence>MCPLAMISNQFNCHTNTYPLAMISNMLSSNDYSFAAPIQSRKRLSFSSYRPACEGPASKKRRRVVTPTPVVPAKKSVRFAEENNTFAFKMVNVEDLQNAWYQAREIASFKQDSKNTVYAFYRANGDYSKLPKEHCIRGLEHVVTPTAAMAQKKSRKERVTAVLYQQQLQRDTATSNPELLKLVSSLFSQQKSEDAVRMAAADSTIWTAQF</sequence>
<name>A0A9N8EIZ8_9STRA</name>
<accession>A0A9N8EIZ8</accession>
<evidence type="ECO:0000313" key="2">
    <source>
        <dbReference type="Proteomes" id="UP001153069"/>
    </source>
</evidence>
<protein>
    <submittedName>
        <fullName evidence="1">Uncharacterized protein</fullName>
    </submittedName>
</protein>
<keyword evidence="2" id="KW-1185">Reference proteome</keyword>
<organism evidence="1 2">
    <name type="scientific">Seminavis robusta</name>
    <dbReference type="NCBI Taxonomy" id="568900"/>
    <lineage>
        <taxon>Eukaryota</taxon>
        <taxon>Sar</taxon>
        <taxon>Stramenopiles</taxon>
        <taxon>Ochrophyta</taxon>
        <taxon>Bacillariophyta</taxon>
        <taxon>Bacillariophyceae</taxon>
        <taxon>Bacillariophycidae</taxon>
        <taxon>Naviculales</taxon>
        <taxon>Naviculaceae</taxon>
        <taxon>Seminavis</taxon>
    </lineage>
</organism>